<keyword evidence="1" id="KW-1185">Reference proteome</keyword>
<sequence>MKNVIDESMRDVEEIILSQTEPSTTDCRLEMKTALRYAYAPKVSKYKITLPSLPFRLQSVDRNLKSLSLTTAGCFSSEGSRLQTVQEMFKILNIKGAFLQMLHLHLASCRIVFDNCFTLKELLAYLNKRPRSLRSLSLLPSPKRCCPLEIQDCTSEAKYVKCLIVSYMKEKRAFFERLDAQNPAADLRSK</sequence>
<dbReference type="Proteomes" id="UP000887566">
    <property type="component" value="Unplaced"/>
</dbReference>
<proteinExistence type="predicted"/>
<reference evidence="2" key="1">
    <citation type="submission" date="2022-11" db="UniProtKB">
        <authorList>
            <consortium name="WormBaseParasite"/>
        </authorList>
    </citation>
    <scope>IDENTIFICATION</scope>
</reference>
<organism evidence="1 2">
    <name type="scientific">Plectus sambesii</name>
    <dbReference type="NCBI Taxonomy" id="2011161"/>
    <lineage>
        <taxon>Eukaryota</taxon>
        <taxon>Metazoa</taxon>
        <taxon>Ecdysozoa</taxon>
        <taxon>Nematoda</taxon>
        <taxon>Chromadorea</taxon>
        <taxon>Plectida</taxon>
        <taxon>Plectina</taxon>
        <taxon>Plectoidea</taxon>
        <taxon>Plectidae</taxon>
        <taxon>Plectus</taxon>
    </lineage>
</organism>
<evidence type="ECO:0000313" key="1">
    <source>
        <dbReference type="Proteomes" id="UP000887566"/>
    </source>
</evidence>
<protein>
    <submittedName>
        <fullName evidence="2">Uncharacterized protein</fullName>
    </submittedName>
</protein>
<evidence type="ECO:0000313" key="2">
    <source>
        <dbReference type="WBParaSite" id="PSAMB.scaffold3409size18389.g21406.t1"/>
    </source>
</evidence>
<accession>A0A914W8G8</accession>
<name>A0A914W8G8_9BILA</name>
<dbReference type="AlphaFoldDB" id="A0A914W8G8"/>
<dbReference type="WBParaSite" id="PSAMB.scaffold3409size18389.g21406.t1">
    <property type="protein sequence ID" value="PSAMB.scaffold3409size18389.g21406.t1"/>
    <property type="gene ID" value="PSAMB.scaffold3409size18389.g21406"/>
</dbReference>